<dbReference type="AlphaFoldDB" id="A0A8S3X3K8"/>
<dbReference type="OrthoDB" id="7354186at2759"/>
<feature type="compositionally biased region" description="Basic and acidic residues" evidence="1">
    <location>
        <begin position="195"/>
        <end position="218"/>
    </location>
</feature>
<evidence type="ECO:0000313" key="3">
    <source>
        <dbReference type="EMBL" id="CAG5000124.1"/>
    </source>
</evidence>
<protein>
    <submittedName>
        <fullName evidence="3">(apollo) hypothetical protein</fullName>
    </submittedName>
</protein>
<feature type="chain" id="PRO_5035745976" evidence="2">
    <location>
        <begin position="29"/>
        <end position="353"/>
    </location>
</feature>
<proteinExistence type="predicted"/>
<dbReference type="EMBL" id="CAJQZP010000945">
    <property type="protein sequence ID" value="CAG5000124.1"/>
    <property type="molecule type" value="Genomic_DNA"/>
</dbReference>
<dbReference type="Proteomes" id="UP000691718">
    <property type="component" value="Unassembled WGS sequence"/>
</dbReference>
<comment type="caution">
    <text evidence="3">The sequence shown here is derived from an EMBL/GenBank/DDBJ whole genome shotgun (WGS) entry which is preliminary data.</text>
</comment>
<feature type="compositionally biased region" description="Basic and acidic residues" evidence="1">
    <location>
        <begin position="226"/>
        <end position="249"/>
    </location>
</feature>
<evidence type="ECO:0000256" key="1">
    <source>
        <dbReference type="SAM" id="MobiDB-lite"/>
    </source>
</evidence>
<sequence length="353" mass="41676">MKPVMTKSRSIHVLFCVMLFGFINKTQGNTVLTRMLNESNKNKNNLAKRQFTKENTNDTVYVIHRRTNCIQFGERPVICIEVVNDEKKHLEQPYEDFNDFKEISDFISKPNIKELLTGNINDTPFVDQTRLEKDLTNFRDVTRSRSNGFSEDYLDVNDLKLYRKLSTKNRGIGLPKKPRRLKIIVMNSKRHPKHERPESKYSRKLFELGNDKTLRSSEADNESSEETAKESSNENVDKMNEKGPKPKRFEVIENTEEWEEDAVISDESREDSTNEAFLKIPENISNKNKEKFLYAQSPTRHLSLNMSSDDRRRRLPHFLPKRYHWSKDDMRHLPYLWYNGPQGLHPGIYRKPY</sequence>
<organism evidence="3 4">
    <name type="scientific">Parnassius apollo</name>
    <name type="common">Apollo butterfly</name>
    <name type="synonym">Papilio apollo</name>
    <dbReference type="NCBI Taxonomy" id="110799"/>
    <lineage>
        <taxon>Eukaryota</taxon>
        <taxon>Metazoa</taxon>
        <taxon>Ecdysozoa</taxon>
        <taxon>Arthropoda</taxon>
        <taxon>Hexapoda</taxon>
        <taxon>Insecta</taxon>
        <taxon>Pterygota</taxon>
        <taxon>Neoptera</taxon>
        <taxon>Endopterygota</taxon>
        <taxon>Lepidoptera</taxon>
        <taxon>Glossata</taxon>
        <taxon>Ditrysia</taxon>
        <taxon>Papilionoidea</taxon>
        <taxon>Papilionidae</taxon>
        <taxon>Parnassiinae</taxon>
        <taxon>Parnassini</taxon>
        <taxon>Parnassius</taxon>
        <taxon>Parnassius</taxon>
    </lineage>
</organism>
<evidence type="ECO:0000313" key="4">
    <source>
        <dbReference type="Proteomes" id="UP000691718"/>
    </source>
</evidence>
<feature type="signal peptide" evidence="2">
    <location>
        <begin position="1"/>
        <end position="28"/>
    </location>
</feature>
<feature type="compositionally biased region" description="Basic residues" evidence="1">
    <location>
        <begin position="185"/>
        <end position="194"/>
    </location>
</feature>
<evidence type="ECO:0000256" key="2">
    <source>
        <dbReference type="SAM" id="SignalP"/>
    </source>
</evidence>
<feature type="region of interest" description="Disordered" evidence="1">
    <location>
        <begin position="185"/>
        <end position="249"/>
    </location>
</feature>
<keyword evidence="4" id="KW-1185">Reference proteome</keyword>
<keyword evidence="2" id="KW-0732">Signal</keyword>
<name>A0A8S3X3K8_PARAO</name>
<gene>
    <name evidence="3" type="ORF">PAPOLLO_LOCUS13655</name>
</gene>
<reference evidence="3" key="1">
    <citation type="submission" date="2021-04" db="EMBL/GenBank/DDBJ databases">
        <authorList>
            <person name="Tunstrom K."/>
        </authorList>
    </citation>
    <scope>NUCLEOTIDE SEQUENCE</scope>
</reference>
<accession>A0A8S3X3K8</accession>